<reference evidence="2 3" key="1">
    <citation type="submission" date="2019-07" db="EMBL/GenBank/DDBJ databases">
        <title>Genomic Encyclopedia of Type Strains, Phase III (KMG-III): the genomes of soil and plant-associated and newly described type strains.</title>
        <authorList>
            <person name="Whitman W."/>
        </authorList>
    </citation>
    <scope>NUCLEOTIDE SEQUENCE [LARGE SCALE GENOMIC DNA]</scope>
    <source>
        <strain evidence="2 3">BL24</strain>
    </source>
</reference>
<name>A0A5S5C9U1_9BACL</name>
<comment type="caution">
    <text evidence="2">The sequence shown here is derived from an EMBL/GenBank/DDBJ whole genome shotgun (WGS) entry which is preliminary data.</text>
</comment>
<keyword evidence="1" id="KW-0812">Transmembrane</keyword>
<feature type="transmembrane region" description="Helical" evidence="1">
    <location>
        <begin position="70"/>
        <end position="89"/>
    </location>
</feature>
<dbReference type="AlphaFoldDB" id="A0A5S5C9U1"/>
<evidence type="ECO:0000256" key="1">
    <source>
        <dbReference type="SAM" id="Phobius"/>
    </source>
</evidence>
<dbReference type="InterPro" id="IPR048147">
    <property type="entry name" value="CBO0543-like"/>
</dbReference>
<keyword evidence="1" id="KW-0472">Membrane</keyword>
<dbReference type="Proteomes" id="UP000323257">
    <property type="component" value="Unassembled WGS sequence"/>
</dbReference>
<feature type="transmembrane region" description="Helical" evidence="1">
    <location>
        <begin position="6"/>
        <end position="26"/>
    </location>
</feature>
<evidence type="ECO:0000313" key="2">
    <source>
        <dbReference type="EMBL" id="TYP74753.1"/>
    </source>
</evidence>
<feature type="transmembrane region" description="Helical" evidence="1">
    <location>
        <begin position="133"/>
        <end position="154"/>
    </location>
</feature>
<gene>
    <name evidence="2" type="ORF">BCM02_105298</name>
</gene>
<keyword evidence="1" id="KW-1133">Transmembrane helix</keyword>
<dbReference type="RefSeq" id="WP_342791312.1">
    <property type="nucleotide sequence ID" value="NZ_VNHS01000005.1"/>
</dbReference>
<proteinExistence type="predicted"/>
<dbReference type="EMBL" id="VNHS01000005">
    <property type="protein sequence ID" value="TYP74753.1"/>
    <property type="molecule type" value="Genomic_DNA"/>
</dbReference>
<evidence type="ECO:0000313" key="3">
    <source>
        <dbReference type="Proteomes" id="UP000323257"/>
    </source>
</evidence>
<sequence length="163" mass="19579">MSELAMDRTILITIDFLIAVALIWLMPRDKLREATIIFLFKQSMTWSFGLLVVEWGLIEYPVREFVKANATSFSFEYFIYPALCVIFNLHYPNRAARWKKWAWILAFPTAMTMLEVVIERNTELIRFLHWNGYYSWITLLLTFLMARTYFLWLYRNSGKGYSW</sequence>
<feature type="transmembrane region" description="Helical" evidence="1">
    <location>
        <begin position="38"/>
        <end position="58"/>
    </location>
</feature>
<feature type="transmembrane region" description="Helical" evidence="1">
    <location>
        <begin position="101"/>
        <end position="118"/>
    </location>
</feature>
<dbReference type="NCBIfam" id="NF041644">
    <property type="entry name" value="CBO0543_fam"/>
    <property type="match status" value="1"/>
</dbReference>
<protein>
    <submittedName>
        <fullName evidence="2">Uncharacterized protein</fullName>
    </submittedName>
</protein>
<organism evidence="2 3">
    <name type="scientific">Paenibacillus methanolicus</name>
    <dbReference type="NCBI Taxonomy" id="582686"/>
    <lineage>
        <taxon>Bacteria</taxon>
        <taxon>Bacillati</taxon>
        <taxon>Bacillota</taxon>
        <taxon>Bacilli</taxon>
        <taxon>Bacillales</taxon>
        <taxon>Paenibacillaceae</taxon>
        <taxon>Paenibacillus</taxon>
    </lineage>
</organism>
<accession>A0A5S5C9U1</accession>
<keyword evidence="3" id="KW-1185">Reference proteome</keyword>